<feature type="domain" description="Acyl-CoA dehydrogenase/oxidase N-terminal" evidence="9">
    <location>
        <begin position="6"/>
        <end position="118"/>
    </location>
</feature>
<dbReference type="InterPro" id="IPR006091">
    <property type="entry name" value="Acyl-CoA_Oxase/DH_mid-dom"/>
</dbReference>
<dbReference type="InterPro" id="IPR006089">
    <property type="entry name" value="Acyl-CoA_DH_CS"/>
</dbReference>
<dbReference type="InterPro" id="IPR036250">
    <property type="entry name" value="AcylCo_DH-like_C"/>
</dbReference>
<name>A0A8J7PMM5_9BACT</name>
<keyword evidence="4 6" id="KW-0274">FAD</keyword>
<dbReference type="Gene3D" id="1.20.140.10">
    <property type="entry name" value="Butyryl-CoA Dehydrogenase, subunit A, domain 3"/>
    <property type="match status" value="1"/>
</dbReference>
<evidence type="ECO:0000256" key="3">
    <source>
        <dbReference type="ARBA" id="ARBA00022630"/>
    </source>
</evidence>
<proteinExistence type="inferred from homology"/>
<dbReference type="SUPFAM" id="SSF56645">
    <property type="entry name" value="Acyl-CoA dehydrogenase NM domain-like"/>
    <property type="match status" value="1"/>
</dbReference>
<dbReference type="Pfam" id="PF00441">
    <property type="entry name" value="Acyl-CoA_dh_1"/>
    <property type="match status" value="1"/>
</dbReference>
<evidence type="ECO:0000313" key="10">
    <source>
        <dbReference type="EMBL" id="MBN8661560.1"/>
    </source>
</evidence>
<evidence type="ECO:0000256" key="5">
    <source>
        <dbReference type="ARBA" id="ARBA00023002"/>
    </source>
</evidence>
<dbReference type="PANTHER" id="PTHR43884:SF12">
    <property type="entry name" value="ISOVALERYL-COA DEHYDROGENASE, MITOCHONDRIAL-RELATED"/>
    <property type="match status" value="1"/>
</dbReference>
<dbReference type="Pfam" id="PF02771">
    <property type="entry name" value="Acyl-CoA_dh_N"/>
    <property type="match status" value="1"/>
</dbReference>
<evidence type="ECO:0000259" key="7">
    <source>
        <dbReference type="Pfam" id="PF00441"/>
    </source>
</evidence>
<dbReference type="InterPro" id="IPR009075">
    <property type="entry name" value="AcylCo_DH/oxidase_C"/>
</dbReference>
<evidence type="ECO:0000256" key="6">
    <source>
        <dbReference type="RuleBase" id="RU362125"/>
    </source>
</evidence>
<dbReference type="Pfam" id="PF02770">
    <property type="entry name" value="Acyl-CoA_dh_M"/>
    <property type="match status" value="1"/>
</dbReference>
<accession>A0A8J7PMM5</accession>
<organism evidence="10 11">
    <name type="scientific">Candidatus Obscuribacter phosphatis</name>
    <dbReference type="NCBI Taxonomy" id="1906157"/>
    <lineage>
        <taxon>Bacteria</taxon>
        <taxon>Bacillati</taxon>
        <taxon>Candidatus Melainabacteria</taxon>
        <taxon>Candidatus Obscuribacterales</taxon>
        <taxon>Candidatus Obscuribacteraceae</taxon>
        <taxon>Candidatus Obscuribacter</taxon>
    </lineage>
</organism>
<evidence type="ECO:0000256" key="1">
    <source>
        <dbReference type="ARBA" id="ARBA00001974"/>
    </source>
</evidence>
<sequence>MDFDFTPEQIAMRKHMREFAEREIVPKAQMNDRECKFDWDIAKKIFAEGFLGCPVPEKYGGLGMDYIAYGLMTEEVNRVCSSTRTLFSVQTSLVALTILKWGTEEQKKFYLPKLCSGEFIGCYGLTEPEAGSDAANQQTRAVKDGNDYILSGSKTWISCGTIAHYALIFATVDSSLGHKGITCFIVDTKSKGFTAQPIHGKLGLRASDTAALFLDEVRVPAENMLGQVGEGFKIAMSALDNGRFSVAAGAVGVVQGCIDACTKYAMERRTFGKPIGEHQQVQAMIADMVADAEAGRLLYLRAAHLKNKGVRNTRETSIAKLFCGEAANKHAHNAVQIFGGYGFSDEYPVERFFRDAKVLNIYEGTREIQRLIIGQDALGIRYANGKPVESVQALAMV</sequence>
<dbReference type="GO" id="GO:0050660">
    <property type="term" value="F:flavin adenine dinucleotide binding"/>
    <property type="evidence" value="ECO:0007669"/>
    <property type="project" value="InterPro"/>
</dbReference>
<dbReference type="InterPro" id="IPR013786">
    <property type="entry name" value="AcylCoA_DH/ox_N"/>
</dbReference>
<evidence type="ECO:0000313" key="11">
    <source>
        <dbReference type="Proteomes" id="UP000664277"/>
    </source>
</evidence>
<reference evidence="10" key="1">
    <citation type="submission" date="2021-02" db="EMBL/GenBank/DDBJ databases">
        <title>Genome-Resolved Metagenomics of a Microbial Community Performing Photosynthetic Biological Nutrient Removal.</title>
        <authorList>
            <person name="Mcdaniel E.A."/>
        </authorList>
    </citation>
    <scope>NUCLEOTIDE SEQUENCE</scope>
    <source>
        <strain evidence="10">UWPOB_OBS1</strain>
    </source>
</reference>
<dbReference type="PANTHER" id="PTHR43884">
    <property type="entry name" value="ACYL-COA DEHYDROGENASE"/>
    <property type="match status" value="1"/>
</dbReference>
<keyword evidence="5 6" id="KW-0560">Oxidoreductase</keyword>
<gene>
    <name evidence="10" type="ORF">J0M35_14440</name>
</gene>
<dbReference type="Gene3D" id="1.10.540.10">
    <property type="entry name" value="Acyl-CoA dehydrogenase/oxidase, N-terminal domain"/>
    <property type="match status" value="1"/>
</dbReference>
<dbReference type="Proteomes" id="UP000664277">
    <property type="component" value="Unassembled WGS sequence"/>
</dbReference>
<dbReference type="FunFam" id="1.10.540.10:FF:000002">
    <property type="entry name" value="Acyl-CoA dehydrogenase FadE19"/>
    <property type="match status" value="1"/>
</dbReference>
<dbReference type="SUPFAM" id="SSF47203">
    <property type="entry name" value="Acyl-CoA dehydrogenase C-terminal domain-like"/>
    <property type="match status" value="1"/>
</dbReference>
<feature type="domain" description="Acyl-CoA oxidase/dehydrogenase middle" evidence="8">
    <location>
        <begin position="122"/>
        <end position="217"/>
    </location>
</feature>
<evidence type="ECO:0000256" key="2">
    <source>
        <dbReference type="ARBA" id="ARBA00009347"/>
    </source>
</evidence>
<dbReference type="InterPro" id="IPR009100">
    <property type="entry name" value="AcylCoA_DH/oxidase_NM_dom_sf"/>
</dbReference>
<dbReference type="EMBL" id="JAFLCK010000021">
    <property type="protein sequence ID" value="MBN8661560.1"/>
    <property type="molecule type" value="Genomic_DNA"/>
</dbReference>
<dbReference type="FunFam" id="1.20.140.10:FF:000011">
    <property type="entry name" value="Medium-chain specific acyl-CoA dehydrogenase, mitochondrial"/>
    <property type="match status" value="1"/>
</dbReference>
<dbReference type="Gene3D" id="2.40.110.10">
    <property type="entry name" value="Butyryl-CoA Dehydrogenase, subunit A, domain 2"/>
    <property type="match status" value="1"/>
</dbReference>
<dbReference type="GO" id="GO:0003995">
    <property type="term" value="F:acyl-CoA dehydrogenase activity"/>
    <property type="evidence" value="ECO:0007669"/>
    <property type="project" value="InterPro"/>
</dbReference>
<evidence type="ECO:0000259" key="9">
    <source>
        <dbReference type="Pfam" id="PF02771"/>
    </source>
</evidence>
<comment type="cofactor">
    <cofactor evidence="1 6">
        <name>FAD</name>
        <dbReference type="ChEBI" id="CHEBI:57692"/>
    </cofactor>
</comment>
<dbReference type="InterPro" id="IPR046373">
    <property type="entry name" value="Acyl-CoA_Oxase/DH_mid-dom_sf"/>
</dbReference>
<comment type="similarity">
    <text evidence="2 6">Belongs to the acyl-CoA dehydrogenase family.</text>
</comment>
<dbReference type="PROSITE" id="PS00073">
    <property type="entry name" value="ACYL_COA_DH_2"/>
    <property type="match status" value="1"/>
</dbReference>
<dbReference type="FunFam" id="2.40.110.10:FF:000001">
    <property type="entry name" value="Acyl-CoA dehydrogenase, mitochondrial"/>
    <property type="match status" value="1"/>
</dbReference>
<dbReference type="InterPro" id="IPR037069">
    <property type="entry name" value="AcylCoA_DH/ox_N_sf"/>
</dbReference>
<evidence type="ECO:0000256" key="4">
    <source>
        <dbReference type="ARBA" id="ARBA00022827"/>
    </source>
</evidence>
<feature type="domain" description="Acyl-CoA dehydrogenase/oxidase C-terminal" evidence="7">
    <location>
        <begin position="229"/>
        <end position="376"/>
    </location>
</feature>
<comment type="caution">
    <text evidence="10">The sequence shown here is derived from an EMBL/GenBank/DDBJ whole genome shotgun (WGS) entry which is preliminary data.</text>
</comment>
<keyword evidence="3 6" id="KW-0285">Flavoprotein</keyword>
<evidence type="ECO:0000259" key="8">
    <source>
        <dbReference type="Pfam" id="PF02770"/>
    </source>
</evidence>
<dbReference type="PIRSF" id="PIRSF016578">
    <property type="entry name" value="HsaA"/>
    <property type="match status" value="1"/>
</dbReference>
<protein>
    <submittedName>
        <fullName evidence="10">Acyl-CoA dehydrogenase family protein</fullName>
    </submittedName>
</protein>
<dbReference type="AlphaFoldDB" id="A0A8J7PMM5"/>